<evidence type="ECO:0000313" key="2">
    <source>
        <dbReference type="Proteomes" id="UP001304461"/>
    </source>
</evidence>
<organism evidence="1 2">
    <name type="scientific">Cyanobium gracile UHCC 0139</name>
    <dbReference type="NCBI Taxonomy" id="3110308"/>
    <lineage>
        <taxon>Bacteria</taxon>
        <taxon>Bacillati</taxon>
        <taxon>Cyanobacteriota</taxon>
        <taxon>Cyanophyceae</taxon>
        <taxon>Synechococcales</taxon>
        <taxon>Prochlorococcaceae</taxon>
        <taxon>Cyanobium</taxon>
    </lineage>
</organism>
<dbReference type="RefSeq" id="WP_323304848.1">
    <property type="nucleotide sequence ID" value="NZ_JAYGHX010000002.1"/>
</dbReference>
<dbReference type="EMBL" id="JAYGHX010000002">
    <property type="protein sequence ID" value="MEA5390784.1"/>
    <property type="molecule type" value="Genomic_DNA"/>
</dbReference>
<gene>
    <name evidence="1" type="ORF">VB738_05850</name>
</gene>
<sequence>MAPSPPDPAPLVFDPDDCRRLRDALRYQGRDLHHRSYAVDSRRRELLWEEMDRCLALADRIERHLDALDGADAG</sequence>
<reference evidence="1 2" key="1">
    <citation type="submission" date="2023-12" db="EMBL/GenBank/DDBJ databases">
        <title>Baltic Sea Cyanobacteria.</title>
        <authorList>
            <person name="Delbaje E."/>
            <person name="Fewer D.P."/>
            <person name="Shishido T.K."/>
        </authorList>
    </citation>
    <scope>NUCLEOTIDE SEQUENCE [LARGE SCALE GENOMIC DNA]</scope>
    <source>
        <strain evidence="1 2">UHCC 0139</strain>
    </source>
</reference>
<name>A0ABU5RSR0_9CYAN</name>
<proteinExistence type="predicted"/>
<accession>A0ABU5RSR0</accession>
<dbReference type="Proteomes" id="UP001304461">
    <property type="component" value="Unassembled WGS sequence"/>
</dbReference>
<protein>
    <submittedName>
        <fullName evidence="1">Uncharacterized protein</fullName>
    </submittedName>
</protein>
<keyword evidence="2" id="KW-1185">Reference proteome</keyword>
<evidence type="ECO:0000313" key="1">
    <source>
        <dbReference type="EMBL" id="MEA5390784.1"/>
    </source>
</evidence>
<comment type="caution">
    <text evidence="1">The sequence shown here is derived from an EMBL/GenBank/DDBJ whole genome shotgun (WGS) entry which is preliminary data.</text>
</comment>